<name>A0A1F4URM5_UNCKA</name>
<dbReference type="PANTHER" id="PTHR40446">
    <property type="entry name" value="N-ACETYLGLUCOSAMINE-1-PHOSPHODIESTER ALPHA-N-ACETYLGLUCOSAMINIDASE"/>
    <property type="match status" value="1"/>
</dbReference>
<dbReference type="EMBL" id="MEVA01000006">
    <property type="protein sequence ID" value="OGC47566.1"/>
    <property type="molecule type" value="Genomic_DNA"/>
</dbReference>
<protein>
    <recommendedName>
        <fullName evidence="2">Phosphodiester glycosidase domain-containing protein</fullName>
    </recommendedName>
</protein>
<reference evidence="3 4" key="1">
    <citation type="journal article" date="2016" name="Nat. Commun.">
        <title>Thousands of microbial genomes shed light on interconnected biogeochemical processes in an aquifer system.</title>
        <authorList>
            <person name="Anantharaman K."/>
            <person name="Brown C.T."/>
            <person name="Hug L.A."/>
            <person name="Sharon I."/>
            <person name="Castelle C.J."/>
            <person name="Probst A.J."/>
            <person name="Thomas B.C."/>
            <person name="Singh A."/>
            <person name="Wilkins M.J."/>
            <person name="Karaoz U."/>
            <person name="Brodie E.L."/>
            <person name="Williams K.H."/>
            <person name="Hubbard S.S."/>
            <person name="Banfield J.F."/>
        </authorList>
    </citation>
    <scope>NUCLEOTIDE SEQUENCE [LARGE SCALE GENOMIC DNA]</scope>
</reference>
<feature type="transmembrane region" description="Helical" evidence="1">
    <location>
        <begin position="12"/>
        <end position="34"/>
    </location>
</feature>
<evidence type="ECO:0000313" key="3">
    <source>
        <dbReference type="EMBL" id="OGC47566.1"/>
    </source>
</evidence>
<evidence type="ECO:0000256" key="1">
    <source>
        <dbReference type="SAM" id="Phobius"/>
    </source>
</evidence>
<feature type="domain" description="Phosphodiester glycosidase" evidence="2">
    <location>
        <begin position="235"/>
        <end position="403"/>
    </location>
</feature>
<proteinExistence type="predicted"/>
<dbReference type="PANTHER" id="PTHR40446:SF2">
    <property type="entry name" value="N-ACETYLGLUCOSAMINE-1-PHOSPHODIESTER ALPHA-N-ACETYLGLUCOSAMINIDASE"/>
    <property type="match status" value="1"/>
</dbReference>
<keyword evidence="1" id="KW-0472">Membrane</keyword>
<dbReference type="STRING" id="1802617.A2886_02130"/>
<dbReference type="AlphaFoldDB" id="A0A1F4URM5"/>
<gene>
    <name evidence="3" type="ORF">A2886_02130</name>
</gene>
<comment type="caution">
    <text evidence="3">The sequence shown here is derived from an EMBL/GenBank/DDBJ whole genome shotgun (WGS) entry which is preliminary data.</text>
</comment>
<organism evidence="3 4">
    <name type="scientific">candidate division WWE3 bacterium RIFCSPHIGHO2_01_FULL_42_13</name>
    <dbReference type="NCBI Taxonomy" id="1802617"/>
    <lineage>
        <taxon>Bacteria</taxon>
        <taxon>Katanobacteria</taxon>
    </lineage>
</organism>
<sequence>MFSNLLPKLKENVSVILQNTLYVILALGFILLGWKSLALQGSINNLQGKYSNFQSNLVEELFNDHLLVQQSLGLNSQLENLEAQLKDLLALPANAETIQIREIYTLYADFNSKLSRNSQAGLDVTAYSGSVAGWGDQLLNKKFEELKTSISENTAGLEDSYQEYLASLPPPPTSAEGYSYQTVSTSRGSFGVYLIKMPLSEVRVVTAAASDGDCSDGCATKSLAQHVSDNGGFAGMNGSYFCPPDYESCNGKTNSSDYAFYKSSAGKWLNKDALSWSDTGLATFNGSSARFYKRSSDYGSGGVTAGISNYPTLLEGGNVVVNEDKLTSFQTAVKGPRGVIGVGESNVYLAIVTGATVTDAAYVSQALGMQNALNLDGGGSSAMYINGGYAVGPGRSLPNAVVLVR</sequence>
<keyword evidence="1" id="KW-1133">Transmembrane helix</keyword>
<evidence type="ECO:0000313" key="4">
    <source>
        <dbReference type="Proteomes" id="UP000176608"/>
    </source>
</evidence>
<dbReference type="Pfam" id="PF09992">
    <property type="entry name" value="NAGPA"/>
    <property type="match status" value="1"/>
</dbReference>
<keyword evidence="1" id="KW-0812">Transmembrane</keyword>
<dbReference type="Proteomes" id="UP000176608">
    <property type="component" value="Unassembled WGS sequence"/>
</dbReference>
<evidence type="ECO:0000259" key="2">
    <source>
        <dbReference type="Pfam" id="PF09992"/>
    </source>
</evidence>
<accession>A0A1F4URM5</accession>
<dbReference type="InterPro" id="IPR018711">
    <property type="entry name" value="NAGPA"/>
</dbReference>